<accession>A0A6B7KGM0</accession>
<organism evidence="1 2">
    <name type="scientific">Spodoptera cosmioides nucleopolyhedrovirus</name>
    <dbReference type="NCBI Taxonomy" id="2605774"/>
    <lineage>
        <taxon>Viruses</taxon>
        <taxon>Viruses incertae sedis</taxon>
        <taxon>Naldaviricetes</taxon>
        <taxon>Lefavirales</taxon>
        <taxon>Baculoviridae</taxon>
        <taxon>Alphabaculovirus</taxon>
        <taxon>Alphabaculovirus spocosmioidis</taxon>
    </lineage>
</organism>
<keyword evidence="2" id="KW-1185">Reference proteome</keyword>
<sequence>MTQCFKIVAQYSISVHDLCFRPRSSMKANIMYWNFARVTNFAHVPTMTQMQQRDRITTT</sequence>
<dbReference type="EMBL" id="MK419955">
    <property type="protein sequence ID" value="QEI03437.1"/>
    <property type="molecule type" value="Genomic_DNA"/>
</dbReference>
<dbReference type="Proteomes" id="UP001223634">
    <property type="component" value="Segment"/>
</dbReference>
<evidence type="ECO:0000313" key="1">
    <source>
        <dbReference type="EMBL" id="QEI03437.1"/>
    </source>
</evidence>
<proteinExistence type="predicted"/>
<name>A0A6B7KGM0_9ABAC</name>
<protein>
    <submittedName>
        <fullName evidence="1">Uncharacterized protein</fullName>
    </submittedName>
</protein>
<reference evidence="1 2" key="1">
    <citation type="submission" date="2019-01" db="EMBL/GenBank/DDBJ databases">
        <title>The Spodoptera cosmioides nucleopolyhedrovirus (SpcoNPV) is a novel virus isolated from the polyphagous black armyworm, Spodoptera cosmioides (Walker) (Lepidoptera: Noctuidae).</title>
        <authorList>
            <person name="Santos E.R."/>
            <person name="Oliveira L.B."/>
            <person name="Silva L.A."/>
            <person name="Sosa-Gomez D.R."/>
            <person name="Ribeiro B.M."/>
            <person name="Ardisson-Araujo D.M.P."/>
        </authorList>
    </citation>
    <scope>NUCLEOTIDE SEQUENCE [LARGE SCALE GENOMIC DNA]</scope>
    <source>
        <strain evidence="1">VPN72</strain>
    </source>
</reference>
<evidence type="ECO:0000313" key="2">
    <source>
        <dbReference type="Proteomes" id="UP001223634"/>
    </source>
</evidence>